<protein>
    <recommendedName>
        <fullName evidence="2">Pilin</fullName>
    </recommendedName>
    <alternativeName>
        <fullName evidence="8">Pili structural subunit</fullName>
    </alternativeName>
</protein>
<evidence type="ECO:0000313" key="10">
    <source>
        <dbReference type="Proteomes" id="UP000465361"/>
    </source>
</evidence>
<gene>
    <name evidence="9" type="ORF">MBOT_04080</name>
</gene>
<proteinExistence type="inferred from homology"/>
<evidence type="ECO:0000256" key="5">
    <source>
        <dbReference type="ARBA" id="ARBA00023263"/>
    </source>
</evidence>
<comment type="subunit">
    <text evidence="7">Forms a homomer composed of subunits assembled in a large structure.</text>
</comment>
<dbReference type="Pfam" id="PF26380">
    <property type="entry name" value="Pilin_Mycobact"/>
    <property type="match status" value="1"/>
</dbReference>
<organism evidence="9 10">
    <name type="scientific">Mycobacterium botniense</name>
    <dbReference type="NCBI Taxonomy" id="84962"/>
    <lineage>
        <taxon>Bacteria</taxon>
        <taxon>Bacillati</taxon>
        <taxon>Actinomycetota</taxon>
        <taxon>Actinomycetes</taxon>
        <taxon>Mycobacteriales</taxon>
        <taxon>Mycobacteriaceae</taxon>
        <taxon>Mycobacterium</taxon>
    </lineage>
</organism>
<evidence type="ECO:0000256" key="7">
    <source>
        <dbReference type="ARBA" id="ARBA00093787"/>
    </source>
</evidence>
<evidence type="ECO:0000256" key="8">
    <source>
        <dbReference type="ARBA" id="ARBA00093801"/>
    </source>
</evidence>
<keyword evidence="10" id="KW-1185">Reference proteome</keyword>
<comment type="subcellular location">
    <subcellularLocation>
        <location evidence="1">Fimbrium</location>
    </subcellularLocation>
</comment>
<evidence type="ECO:0000256" key="2">
    <source>
        <dbReference type="ARBA" id="ARBA00018586"/>
    </source>
</evidence>
<reference evidence="9 10" key="1">
    <citation type="journal article" date="2019" name="Emerg. Microbes Infect.">
        <title>Comprehensive subspecies identification of 175 nontuberculous mycobacteria species based on 7547 genomic profiles.</title>
        <authorList>
            <person name="Matsumoto Y."/>
            <person name="Kinjo T."/>
            <person name="Motooka D."/>
            <person name="Nabeya D."/>
            <person name="Jung N."/>
            <person name="Uechi K."/>
            <person name="Horii T."/>
            <person name="Iida T."/>
            <person name="Fujita J."/>
            <person name="Nakamura S."/>
        </authorList>
    </citation>
    <scope>NUCLEOTIDE SEQUENCE [LARGE SCALE GENOMIC DNA]</scope>
    <source>
        <strain evidence="9 10">JCM 17322</strain>
    </source>
</reference>
<dbReference type="EMBL" id="BLKW01000002">
    <property type="protein sequence ID" value="GFG73043.1"/>
    <property type="molecule type" value="Genomic_DNA"/>
</dbReference>
<keyword evidence="3" id="KW-0732">Signal</keyword>
<evidence type="ECO:0000256" key="6">
    <source>
        <dbReference type="ARBA" id="ARBA00093784"/>
    </source>
</evidence>
<evidence type="ECO:0000256" key="4">
    <source>
        <dbReference type="ARBA" id="ARBA00022889"/>
    </source>
</evidence>
<dbReference type="RefSeq" id="WP_281352671.1">
    <property type="nucleotide sequence ID" value="NZ_BLKW01000002.1"/>
</dbReference>
<evidence type="ECO:0000256" key="1">
    <source>
        <dbReference type="ARBA" id="ARBA00004561"/>
    </source>
</evidence>
<evidence type="ECO:0000313" key="9">
    <source>
        <dbReference type="EMBL" id="GFG73043.1"/>
    </source>
</evidence>
<keyword evidence="4" id="KW-0130">Cell adhesion</keyword>
<comment type="similarity">
    <text evidence="6">Belongs to the mycobacterial pilin family.</text>
</comment>
<accession>A0A7I9XSR8</accession>
<comment type="caution">
    <text evidence="9">The sequence shown here is derived from an EMBL/GenBank/DDBJ whole genome shotgun (WGS) entry which is preliminary data.</text>
</comment>
<sequence length="67" mass="7227">MTAGLGLAAVGAAGVAQAQPDYHWCPGQPWDPAWGDNWDWARCHDAHYYDGDPHDPGHWHGPGPGQP</sequence>
<dbReference type="AlphaFoldDB" id="A0A7I9XSR8"/>
<evidence type="ECO:0000256" key="3">
    <source>
        <dbReference type="ARBA" id="ARBA00022729"/>
    </source>
</evidence>
<keyword evidence="5" id="KW-0281">Fimbrium</keyword>
<name>A0A7I9XSR8_9MYCO</name>
<dbReference type="Proteomes" id="UP000465361">
    <property type="component" value="Unassembled WGS sequence"/>
</dbReference>
<dbReference type="InterPro" id="IPR058759">
    <property type="entry name" value="Pilin_mycobact"/>
</dbReference>